<dbReference type="InterPro" id="IPR017972">
    <property type="entry name" value="Cyt_P450_CS"/>
</dbReference>
<evidence type="ECO:0000313" key="16">
    <source>
        <dbReference type="Proteomes" id="UP000515158"/>
    </source>
</evidence>
<evidence type="ECO:0000256" key="14">
    <source>
        <dbReference type="PIRSR" id="PIRSR602403-1"/>
    </source>
</evidence>
<evidence type="ECO:0000256" key="15">
    <source>
        <dbReference type="RuleBase" id="RU000461"/>
    </source>
</evidence>
<keyword evidence="9" id="KW-0492">Microsome</keyword>
<sequence>MAVLDATGVLAAVLAALLVVGPFAMISCTNGPTMGALWWSRRRQSYWSERGVPTPPSLPFVGSIWPVMTGRKSFAQHLYDIADHFREHGYCGMYSGVQRTLLVFDPEMAKQILCKDFGSFHDRGFPTSDSDPLSQHLISLSGSKWRNLRNRLSPTFTSGKLKLMFPLMRDVGDQLNATMAKEAHKAGGEVVHSKEAQKADGEVDLSALLHRYTVDMIGSIAFGINCNCLVDENAEFLAMSRGVFTTTPAQFLRFMLMAIHPKLGSLLPFKLVFSKVHRFFLDLMRSTVEHREKHEVVRNDFVDIMMQARDKDHGDPDNNIALTTEVMAAQGFIFFVAGLDNVSNTVAYVVHRMAQDPALQQRVADEVLAVINKHAGEVTYEGLKEMDLVDRVLQEGLRLWSPGGLAMRKCNKTTMVGDVLVEKDTNVMIVSHCMHKNPAIFPDPERFDPERHTAEARQQRHPYAFIPFGEGPRVCLAERFALLEMKLALVMLVRDFEFARGPRFEASPAVDTKAFFPRPVNGFLVRVQNRG</sequence>
<evidence type="ECO:0000256" key="7">
    <source>
        <dbReference type="ARBA" id="ARBA00022723"/>
    </source>
</evidence>
<keyword evidence="6 14" id="KW-0349">Heme</keyword>
<dbReference type="InterPro" id="IPR036396">
    <property type="entry name" value="Cyt_P450_sf"/>
</dbReference>
<dbReference type="InParanoid" id="A0A6P8ZMH4"/>
<dbReference type="KEGG" id="tpal:117644935"/>
<dbReference type="InterPro" id="IPR001128">
    <property type="entry name" value="Cyt_P450"/>
</dbReference>
<dbReference type="InterPro" id="IPR050476">
    <property type="entry name" value="Insect_CytP450_Detox"/>
</dbReference>
<dbReference type="Gene3D" id="1.10.630.10">
    <property type="entry name" value="Cytochrome P450"/>
    <property type="match status" value="1"/>
</dbReference>
<dbReference type="Proteomes" id="UP000515158">
    <property type="component" value="Unplaced"/>
</dbReference>
<comment type="subcellular location">
    <subcellularLocation>
        <location evidence="4">Endoplasmic reticulum membrane</location>
        <topology evidence="4">Peripheral membrane protein</topology>
    </subcellularLocation>
    <subcellularLocation>
        <location evidence="3">Microsome membrane</location>
        <topology evidence="3">Peripheral membrane protein</topology>
    </subcellularLocation>
</comment>
<dbReference type="PROSITE" id="PS00086">
    <property type="entry name" value="CYTOCHROME_P450"/>
    <property type="match status" value="1"/>
</dbReference>
<evidence type="ECO:0000256" key="1">
    <source>
        <dbReference type="ARBA" id="ARBA00001971"/>
    </source>
</evidence>
<dbReference type="Pfam" id="PF00067">
    <property type="entry name" value="p450"/>
    <property type="match status" value="1"/>
</dbReference>
<keyword evidence="10 15" id="KW-0560">Oxidoreductase</keyword>
<evidence type="ECO:0000256" key="10">
    <source>
        <dbReference type="ARBA" id="ARBA00023002"/>
    </source>
</evidence>
<dbReference type="RefSeq" id="XP_034240609.1">
    <property type="nucleotide sequence ID" value="XM_034384718.1"/>
</dbReference>
<evidence type="ECO:0000256" key="3">
    <source>
        <dbReference type="ARBA" id="ARBA00004174"/>
    </source>
</evidence>
<dbReference type="PANTHER" id="PTHR24292:SF103">
    <property type="entry name" value="CYTOCHROME P450 6BS1"/>
    <property type="match status" value="1"/>
</dbReference>
<evidence type="ECO:0000313" key="17">
    <source>
        <dbReference type="RefSeq" id="XP_034240609.1"/>
    </source>
</evidence>
<protein>
    <submittedName>
        <fullName evidence="17">Probable cytochrome P450 6a13 isoform X1</fullName>
    </submittedName>
</protein>
<dbReference type="AlphaFoldDB" id="A0A6P8ZMH4"/>
<dbReference type="GO" id="GO:0005789">
    <property type="term" value="C:endoplasmic reticulum membrane"/>
    <property type="evidence" value="ECO:0007669"/>
    <property type="project" value="UniProtKB-SubCell"/>
</dbReference>
<dbReference type="FunFam" id="1.10.630.10:FF:000042">
    <property type="entry name" value="Cytochrome P450"/>
    <property type="match status" value="1"/>
</dbReference>
<accession>A0A6P8ZMH4</accession>
<evidence type="ECO:0000256" key="12">
    <source>
        <dbReference type="ARBA" id="ARBA00023033"/>
    </source>
</evidence>
<organism evidence="17">
    <name type="scientific">Thrips palmi</name>
    <name type="common">Melon thrips</name>
    <dbReference type="NCBI Taxonomy" id="161013"/>
    <lineage>
        <taxon>Eukaryota</taxon>
        <taxon>Metazoa</taxon>
        <taxon>Ecdysozoa</taxon>
        <taxon>Arthropoda</taxon>
        <taxon>Hexapoda</taxon>
        <taxon>Insecta</taxon>
        <taxon>Pterygota</taxon>
        <taxon>Neoptera</taxon>
        <taxon>Paraneoptera</taxon>
        <taxon>Thysanoptera</taxon>
        <taxon>Terebrantia</taxon>
        <taxon>Thripoidea</taxon>
        <taxon>Thripidae</taxon>
        <taxon>Thrips</taxon>
    </lineage>
</organism>
<dbReference type="SUPFAM" id="SSF48264">
    <property type="entry name" value="Cytochrome P450"/>
    <property type="match status" value="1"/>
</dbReference>
<gene>
    <name evidence="17" type="primary">LOC117644935</name>
</gene>
<proteinExistence type="inferred from homology"/>
<dbReference type="PRINTS" id="PR00465">
    <property type="entry name" value="EP450IV"/>
</dbReference>
<dbReference type="PANTHER" id="PTHR24292">
    <property type="entry name" value="CYTOCHROME P450"/>
    <property type="match status" value="1"/>
</dbReference>
<comment type="cofactor">
    <cofactor evidence="1 14">
        <name>heme</name>
        <dbReference type="ChEBI" id="CHEBI:30413"/>
    </cofactor>
</comment>
<comment type="similarity">
    <text evidence="5 15">Belongs to the cytochrome P450 family.</text>
</comment>
<evidence type="ECO:0000256" key="2">
    <source>
        <dbReference type="ARBA" id="ARBA00003690"/>
    </source>
</evidence>
<keyword evidence="12 15" id="KW-0503">Monooxygenase</keyword>
<dbReference type="GO" id="GO:0004497">
    <property type="term" value="F:monooxygenase activity"/>
    <property type="evidence" value="ECO:0007669"/>
    <property type="project" value="UniProtKB-KW"/>
</dbReference>
<evidence type="ECO:0000256" key="4">
    <source>
        <dbReference type="ARBA" id="ARBA00004406"/>
    </source>
</evidence>
<dbReference type="OrthoDB" id="2789670at2759"/>
<evidence type="ECO:0000256" key="6">
    <source>
        <dbReference type="ARBA" id="ARBA00022617"/>
    </source>
</evidence>
<dbReference type="GO" id="GO:0020037">
    <property type="term" value="F:heme binding"/>
    <property type="evidence" value="ECO:0007669"/>
    <property type="project" value="InterPro"/>
</dbReference>
<dbReference type="GO" id="GO:0016705">
    <property type="term" value="F:oxidoreductase activity, acting on paired donors, with incorporation or reduction of molecular oxygen"/>
    <property type="evidence" value="ECO:0007669"/>
    <property type="project" value="InterPro"/>
</dbReference>
<keyword evidence="7 14" id="KW-0479">Metal-binding</keyword>
<evidence type="ECO:0000256" key="8">
    <source>
        <dbReference type="ARBA" id="ARBA00022824"/>
    </source>
</evidence>
<comment type="function">
    <text evidence="2">May be involved in the metabolism of insect hormones and in the breakdown of synthetic insecticides.</text>
</comment>
<evidence type="ECO:0000256" key="5">
    <source>
        <dbReference type="ARBA" id="ARBA00010617"/>
    </source>
</evidence>
<name>A0A6P8ZMH4_THRPL</name>
<keyword evidence="11 14" id="KW-0408">Iron</keyword>
<evidence type="ECO:0000256" key="9">
    <source>
        <dbReference type="ARBA" id="ARBA00022848"/>
    </source>
</evidence>
<evidence type="ECO:0000256" key="11">
    <source>
        <dbReference type="ARBA" id="ARBA00023004"/>
    </source>
</evidence>
<dbReference type="GO" id="GO:0005506">
    <property type="term" value="F:iron ion binding"/>
    <property type="evidence" value="ECO:0007669"/>
    <property type="project" value="InterPro"/>
</dbReference>
<keyword evidence="8" id="KW-0256">Endoplasmic reticulum</keyword>
<dbReference type="PRINTS" id="PR00385">
    <property type="entry name" value="P450"/>
</dbReference>
<keyword evidence="13" id="KW-0472">Membrane</keyword>
<keyword evidence="16" id="KW-1185">Reference proteome</keyword>
<reference evidence="17" key="1">
    <citation type="submission" date="2025-08" db="UniProtKB">
        <authorList>
            <consortium name="RefSeq"/>
        </authorList>
    </citation>
    <scope>IDENTIFICATION</scope>
    <source>
        <tissue evidence="17">Total insect</tissue>
    </source>
</reference>
<dbReference type="GeneID" id="117644935"/>
<feature type="binding site" description="axial binding residue" evidence="14">
    <location>
        <position position="475"/>
    </location>
    <ligand>
        <name>heme</name>
        <dbReference type="ChEBI" id="CHEBI:30413"/>
    </ligand>
    <ligandPart>
        <name>Fe</name>
        <dbReference type="ChEBI" id="CHEBI:18248"/>
    </ligandPart>
</feature>
<dbReference type="CDD" id="cd11056">
    <property type="entry name" value="CYP6-like"/>
    <property type="match status" value="1"/>
</dbReference>
<evidence type="ECO:0000256" key="13">
    <source>
        <dbReference type="ARBA" id="ARBA00023136"/>
    </source>
</evidence>
<dbReference type="InterPro" id="IPR002403">
    <property type="entry name" value="Cyt_P450_E_grp-IV"/>
</dbReference>